<accession>A0ACC7M4I0</accession>
<organism evidence="1 2">
    <name type="scientific">Massilia orientalis</name>
    <dbReference type="NCBI Taxonomy" id="3050128"/>
    <lineage>
        <taxon>Bacteria</taxon>
        <taxon>Pseudomonadati</taxon>
        <taxon>Pseudomonadota</taxon>
        <taxon>Betaproteobacteria</taxon>
        <taxon>Burkholderiales</taxon>
        <taxon>Oxalobacteraceae</taxon>
        <taxon>Telluria group</taxon>
        <taxon>Massilia</taxon>
    </lineage>
</organism>
<evidence type="ECO:0000313" key="1">
    <source>
        <dbReference type="EMBL" id="MFJ1466274.1"/>
    </source>
</evidence>
<name>A0ACC7M4I0_9BURK</name>
<evidence type="ECO:0000313" key="2">
    <source>
        <dbReference type="Proteomes" id="UP001168096"/>
    </source>
</evidence>
<reference evidence="1" key="1">
    <citation type="submission" date="2024-11" db="EMBL/GenBank/DDBJ databases">
        <title>Description of Massilia orientalis sp. nov., isolated from rhizosphere soil of Ageratina adenophora.</title>
        <authorList>
            <person name="Wang Y."/>
        </authorList>
    </citation>
    <scope>NUCLEOTIDE SEQUENCE</scope>
    <source>
        <strain evidence="1">YIM B02787</strain>
    </source>
</reference>
<dbReference type="Proteomes" id="UP001168096">
    <property type="component" value="Unassembled WGS sequence"/>
</dbReference>
<protein>
    <submittedName>
        <fullName evidence="1">TetR/AcrR family transcriptional regulator</fullName>
    </submittedName>
</protein>
<sequence length="218" mass="24010">MSTAKPTRQSAVPKQQRSRASYEKVLAATRRLLTDEKGADFTLADVSRESGVSIGGIYGRFENRMALILEVQLRTNEKMLEECAAGIAQAVAAARDGRDLMRRLAVEVAESLRRDRDIIKAIVDASLADAQIAQEGLHVYAGQLALFRSALLARRAEIAHPEPDEAIEFCFLSIYEIVASHFGFGRRKSAEDAQWPKLLAQLQHLCVSYLTTPPEAAA</sequence>
<gene>
    <name evidence="1" type="ORF">QPK29_001005</name>
</gene>
<keyword evidence="2" id="KW-1185">Reference proteome</keyword>
<dbReference type="EMBL" id="JASNRB020000001">
    <property type="protein sequence ID" value="MFJ1466274.1"/>
    <property type="molecule type" value="Genomic_DNA"/>
</dbReference>
<proteinExistence type="predicted"/>
<comment type="caution">
    <text evidence="1">The sequence shown here is derived from an EMBL/GenBank/DDBJ whole genome shotgun (WGS) entry which is preliminary data.</text>
</comment>